<dbReference type="Proteomes" id="UP000663829">
    <property type="component" value="Unassembled WGS sequence"/>
</dbReference>
<dbReference type="Proteomes" id="UP000681722">
    <property type="component" value="Unassembled WGS sequence"/>
</dbReference>
<dbReference type="EMBL" id="CAJOBA010066544">
    <property type="protein sequence ID" value="CAF4365405.1"/>
    <property type="molecule type" value="Genomic_DNA"/>
</dbReference>
<accession>A0A814N076</accession>
<dbReference type="Gene3D" id="3.90.1200.10">
    <property type="match status" value="1"/>
</dbReference>
<dbReference type="Pfam" id="PF01636">
    <property type="entry name" value="APH"/>
    <property type="match status" value="1"/>
</dbReference>
<evidence type="ECO:0000259" key="1">
    <source>
        <dbReference type="Pfam" id="PF01636"/>
    </source>
</evidence>
<dbReference type="PROSITE" id="PS00109">
    <property type="entry name" value="PROTEIN_KINASE_TYR"/>
    <property type="match status" value="1"/>
</dbReference>
<dbReference type="InterPro" id="IPR011009">
    <property type="entry name" value="Kinase-like_dom_sf"/>
</dbReference>
<evidence type="ECO:0000313" key="4">
    <source>
        <dbReference type="EMBL" id="CAF3851025.1"/>
    </source>
</evidence>
<evidence type="ECO:0000313" key="5">
    <source>
        <dbReference type="EMBL" id="CAF4365405.1"/>
    </source>
</evidence>
<dbReference type="OrthoDB" id="10003767at2759"/>
<sequence length="359" mass="41769">MSDNDDYEIPDRDGPTFGISITQEQVDQLFSKYLHKTVTSFVEINRGYNNLLFFVDTDDDEHYVLKVGGRYWKQLKTETEVIALQLVSKYTSVPVPNVVAWSIDKDEFGIEWIVMTKMNGVPADTLWKNDLTTDEKKRILSELAGYVAQMKLIPITNKIGNLRFNKDGNYEIGPDLSWNGPWDTFDDFLEGRVRDAVDTLTKTIFDSVRDEMLQFFNQFKTIIRPTFDVPLTFIHGDLTLQNILISPERQITAILDWEWAGSFPCSEEYFQSYDDIEDKTLKNCFYDELERQHVQTPRTIANFDLIQKLNDFKNDLAPWYLTDLKDPSDPNIMKKLNECKQNVKCLLTEIKQGCDKNLK</sequence>
<keyword evidence="6" id="KW-1185">Reference proteome</keyword>
<dbReference type="EMBL" id="CAJNOK010043745">
    <property type="protein sequence ID" value="CAF1570860.1"/>
    <property type="molecule type" value="Genomic_DNA"/>
</dbReference>
<dbReference type="Gene3D" id="3.30.200.20">
    <property type="entry name" value="Phosphorylase Kinase, domain 1"/>
    <property type="match status" value="1"/>
</dbReference>
<dbReference type="EMBL" id="CAJOBC010005081">
    <property type="protein sequence ID" value="CAF3851025.1"/>
    <property type="molecule type" value="Genomic_DNA"/>
</dbReference>
<evidence type="ECO:0000313" key="6">
    <source>
        <dbReference type="Proteomes" id="UP000663829"/>
    </source>
</evidence>
<proteinExistence type="predicted"/>
<organism evidence="2 6">
    <name type="scientific">Didymodactylos carnosus</name>
    <dbReference type="NCBI Taxonomy" id="1234261"/>
    <lineage>
        <taxon>Eukaryota</taxon>
        <taxon>Metazoa</taxon>
        <taxon>Spiralia</taxon>
        <taxon>Gnathifera</taxon>
        <taxon>Rotifera</taxon>
        <taxon>Eurotatoria</taxon>
        <taxon>Bdelloidea</taxon>
        <taxon>Philodinida</taxon>
        <taxon>Philodinidae</taxon>
        <taxon>Didymodactylos</taxon>
    </lineage>
</organism>
<evidence type="ECO:0000313" key="3">
    <source>
        <dbReference type="EMBL" id="CAF1570860.1"/>
    </source>
</evidence>
<dbReference type="AlphaFoldDB" id="A0A814N076"/>
<dbReference type="InterPro" id="IPR008266">
    <property type="entry name" value="Tyr_kinase_AS"/>
</dbReference>
<dbReference type="EMBL" id="CAJNOQ010005081">
    <property type="protein sequence ID" value="CAF1085430.1"/>
    <property type="molecule type" value="Genomic_DNA"/>
</dbReference>
<dbReference type="InterPro" id="IPR002575">
    <property type="entry name" value="Aminoglycoside_PTrfase"/>
</dbReference>
<dbReference type="PANTHER" id="PTHR21310:SF15">
    <property type="entry name" value="AMINOGLYCOSIDE PHOSPHOTRANSFERASE DOMAIN-CONTAINING PROTEIN"/>
    <property type="match status" value="1"/>
</dbReference>
<gene>
    <name evidence="2" type="ORF">GPM918_LOCUS17982</name>
    <name evidence="3" type="ORF">OVA965_LOCUS40352</name>
    <name evidence="4" type="ORF">SRO942_LOCUS17979</name>
    <name evidence="5" type="ORF">TMI583_LOCUS41775</name>
</gene>
<comment type="caution">
    <text evidence="2">The sequence shown here is derived from an EMBL/GenBank/DDBJ whole genome shotgun (WGS) entry which is preliminary data.</text>
</comment>
<feature type="domain" description="Aminoglycoside phosphotransferase" evidence="1">
    <location>
        <begin position="42"/>
        <end position="262"/>
    </location>
</feature>
<dbReference type="Proteomes" id="UP000677228">
    <property type="component" value="Unassembled WGS sequence"/>
</dbReference>
<dbReference type="PANTHER" id="PTHR21310">
    <property type="entry name" value="AMINOGLYCOSIDE PHOSPHOTRANSFERASE-RELATED-RELATED"/>
    <property type="match status" value="1"/>
</dbReference>
<dbReference type="GO" id="GO:0004672">
    <property type="term" value="F:protein kinase activity"/>
    <property type="evidence" value="ECO:0007669"/>
    <property type="project" value="InterPro"/>
</dbReference>
<evidence type="ECO:0000313" key="2">
    <source>
        <dbReference type="EMBL" id="CAF1085430.1"/>
    </source>
</evidence>
<dbReference type="Proteomes" id="UP000682733">
    <property type="component" value="Unassembled WGS sequence"/>
</dbReference>
<name>A0A814N076_9BILA</name>
<dbReference type="SUPFAM" id="SSF56112">
    <property type="entry name" value="Protein kinase-like (PK-like)"/>
    <property type="match status" value="1"/>
</dbReference>
<dbReference type="InterPro" id="IPR051678">
    <property type="entry name" value="AGP_Transferase"/>
</dbReference>
<reference evidence="2" key="1">
    <citation type="submission" date="2021-02" db="EMBL/GenBank/DDBJ databases">
        <authorList>
            <person name="Nowell W R."/>
        </authorList>
    </citation>
    <scope>NUCLEOTIDE SEQUENCE</scope>
</reference>
<protein>
    <recommendedName>
        <fullName evidence="1">Aminoglycoside phosphotransferase domain-containing protein</fullName>
    </recommendedName>
</protein>